<evidence type="ECO:0000313" key="1">
    <source>
        <dbReference type="EMBL" id="GMN47784.1"/>
    </source>
</evidence>
<comment type="caution">
    <text evidence="1">The sequence shown here is derived from an EMBL/GenBank/DDBJ whole genome shotgun (WGS) entry which is preliminary data.</text>
</comment>
<reference evidence="1" key="1">
    <citation type="submission" date="2023-07" db="EMBL/GenBank/DDBJ databases">
        <title>draft genome sequence of fig (Ficus carica).</title>
        <authorList>
            <person name="Takahashi T."/>
            <person name="Nishimura K."/>
        </authorList>
    </citation>
    <scope>NUCLEOTIDE SEQUENCE</scope>
</reference>
<keyword evidence="2" id="KW-1185">Reference proteome</keyword>
<organism evidence="1 2">
    <name type="scientific">Ficus carica</name>
    <name type="common">Common fig</name>
    <dbReference type="NCBI Taxonomy" id="3494"/>
    <lineage>
        <taxon>Eukaryota</taxon>
        <taxon>Viridiplantae</taxon>
        <taxon>Streptophyta</taxon>
        <taxon>Embryophyta</taxon>
        <taxon>Tracheophyta</taxon>
        <taxon>Spermatophyta</taxon>
        <taxon>Magnoliopsida</taxon>
        <taxon>eudicotyledons</taxon>
        <taxon>Gunneridae</taxon>
        <taxon>Pentapetalae</taxon>
        <taxon>rosids</taxon>
        <taxon>fabids</taxon>
        <taxon>Rosales</taxon>
        <taxon>Moraceae</taxon>
        <taxon>Ficeae</taxon>
        <taxon>Ficus</taxon>
    </lineage>
</organism>
<name>A0AA88DIY1_FICCA</name>
<proteinExistence type="predicted"/>
<dbReference type="EMBL" id="BTGU01000026">
    <property type="protein sequence ID" value="GMN47784.1"/>
    <property type="molecule type" value="Genomic_DNA"/>
</dbReference>
<protein>
    <submittedName>
        <fullName evidence="1">Uncharacterized protein</fullName>
    </submittedName>
</protein>
<sequence length="121" mass="13933">MGEVAALCKWSWTMTAICFQEATIALRRSAGDRRRWWRQSTVKVTSDGSCVLFAGDEISLPVIYGGRCFCKWSFGYDREATASSRRFAGEQRRWWRQSTATISGKEEGNPYIGMFYLKYVM</sequence>
<dbReference type="AlphaFoldDB" id="A0AA88DIY1"/>
<evidence type="ECO:0000313" key="2">
    <source>
        <dbReference type="Proteomes" id="UP001187192"/>
    </source>
</evidence>
<accession>A0AA88DIY1</accession>
<gene>
    <name evidence="1" type="ORF">TIFTF001_016951</name>
</gene>
<dbReference type="Proteomes" id="UP001187192">
    <property type="component" value="Unassembled WGS sequence"/>
</dbReference>